<evidence type="ECO:0000256" key="2">
    <source>
        <dbReference type="ARBA" id="ARBA00013274"/>
    </source>
</evidence>
<feature type="domain" description="PLA2c" evidence="11">
    <location>
        <begin position="40"/>
        <end position="614"/>
    </location>
</feature>
<gene>
    <name evidence="12" type="ORF">BDQ12DRAFT_594128</name>
</gene>
<proteinExistence type="inferred from homology"/>
<dbReference type="Gene3D" id="3.40.1090.10">
    <property type="entry name" value="Cytosolic phospholipase A2 catalytic domain"/>
    <property type="match status" value="1"/>
</dbReference>
<keyword evidence="10" id="KW-0472">Membrane</keyword>
<keyword evidence="10" id="KW-0812">Transmembrane</keyword>
<name>A0A5C3MGV4_9AGAR</name>
<dbReference type="GO" id="GO:0005829">
    <property type="term" value="C:cytosol"/>
    <property type="evidence" value="ECO:0007669"/>
    <property type="project" value="TreeGrafter"/>
</dbReference>
<keyword evidence="10" id="KW-1133">Transmembrane helix</keyword>
<dbReference type="STRING" id="68775.A0A5C3MGV4"/>
<evidence type="ECO:0000256" key="10">
    <source>
        <dbReference type="SAM" id="Phobius"/>
    </source>
</evidence>
<comment type="similarity">
    <text evidence="1 9">Belongs to the lysophospholipase family.</text>
</comment>
<keyword evidence="7" id="KW-0325">Glycoprotein</keyword>
<keyword evidence="4 8" id="KW-0378">Hydrolase</keyword>
<dbReference type="OrthoDB" id="4084751at2759"/>
<keyword evidence="6 8" id="KW-0443">Lipid metabolism</keyword>
<dbReference type="AlphaFoldDB" id="A0A5C3MGV4"/>
<dbReference type="GO" id="GO:0046475">
    <property type="term" value="P:glycerophospholipid catabolic process"/>
    <property type="evidence" value="ECO:0007669"/>
    <property type="project" value="TreeGrafter"/>
</dbReference>
<dbReference type="InterPro" id="IPR016035">
    <property type="entry name" value="Acyl_Trfase/lysoPLipase"/>
</dbReference>
<keyword evidence="3 9" id="KW-0732">Signal</keyword>
<dbReference type="SMART" id="SM00022">
    <property type="entry name" value="PLAc"/>
    <property type="match status" value="1"/>
</dbReference>
<evidence type="ECO:0000259" key="11">
    <source>
        <dbReference type="PROSITE" id="PS51210"/>
    </source>
</evidence>
<evidence type="ECO:0000256" key="6">
    <source>
        <dbReference type="ARBA" id="ARBA00023098"/>
    </source>
</evidence>
<dbReference type="EC" id="3.1.1.5" evidence="2 9"/>
<dbReference type="GO" id="GO:0004623">
    <property type="term" value="F:phospholipase A2 activity"/>
    <property type="evidence" value="ECO:0007669"/>
    <property type="project" value="TreeGrafter"/>
</dbReference>
<evidence type="ECO:0000256" key="8">
    <source>
        <dbReference type="PROSITE-ProRule" id="PRU00555"/>
    </source>
</evidence>
<dbReference type="SUPFAM" id="SSF52151">
    <property type="entry name" value="FabD/lysophospholipase-like"/>
    <property type="match status" value="1"/>
</dbReference>
<feature type="chain" id="PRO_5023063796" description="Lysophospholipase" evidence="9">
    <location>
        <begin position="20"/>
        <end position="715"/>
    </location>
</feature>
<dbReference type="PANTHER" id="PTHR10728:SF33">
    <property type="entry name" value="LYSOPHOSPHOLIPASE 1-RELATED"/>
    <property type="match status" value="1"/>
</dbReference>
<dbReference type="Pfam" id="PF01735">
    <property type="entry name" value="PLA2_B"/>
    <property type="match status" value="1"/>
</dbReference>
<feature type="transmembrane region" description="Helical" evidence="10">
    <location>
        <begin position="649"/>
        <end position="670"/>
    </location>
</feature>
<dbReference type="EMBL" id="ML213590">
    <property type="protein sequence ID" value="TFK44639.1"/>
    <property type="molecule type" value="Genomic_DNA"/>
</dbReference>
<evidence type="ECO:0000256" key="9">
    <source>
        <dbReference type="RuleBase" id="RU362103"/>
    </source>
</evidence>
<keyword evidence="5 8" id="KW-0442">Lipid degradation</keyword>
<dbReference type="Proteomes" id="UP000308652">
    <property type="component" value="Unassembled WGS sequence"/>
</dbReference>
<dbReference type="InterPro" id="IPR002642">
    <property type="entry name" value="LysoPLipase_cat_dom"/>
</dbReference>
<comment type="catalytic activity">
    <reaction evidence="9">
        <text>a 1-acyl-sn-glycero-3-phosphocholine + H2O = sn-glycerol 3-phosphocholine + a fatty acid + H(+)</text>
        <dbReference type="Rhea" id="RHEA:15177"/>
        <dbReference type="ChEBI" id="CHEBI:15377"/>
        <dbReference type="ChEBI" id="CHEBI:15378"/>
        <dbReference type="ChEBI" id="CHEBI:16870"/>
        <dbReference type="ChEBI" id="CHEBI:28868"/>
        <dbReference type="ChEBI" id="CHEBI:58168"/>
        <dbReference type="EC" id="3.1.1.5"/>
    </reaction>
</comment>
<keyword evidence="13" id="KW-1185">Reference proteome</keyword>
<evidence type="ECO:0000256" key="3">
    <source>
        <dbReference type="ARBA" id="ARBA00022729"/>
    </source>
</evidence>
<evidence type="ECO:0000256" key="1">
    <source>
        <dbReference type="ARBA" id="ARBA00008780"/>
    </source>
</evidence>
<evidence type="ECO:0000313" key="12">
    <source>
        <dbReference type="EMBL" id="TFK44639.1"/>
    </source>
</evidence>
<evidence type="ECO:0000256" key="7">
    <source>
        <dbReference type="ARBA" id="ARBA00023180"/>
    </source>
</evidence>
<dbReference type="PROSITE" id="PS51210">
    <property type="entry name" value="PLA2C"/>
    <property type="match status" value="1"/>
</dbReference>
<evidence type="ECO:0000313" key="13">
    <source>
        <dbReference type="Proteomes" id="UP000308652"/>
    </source>
</evidence>
<feature type="signal peptide" evidence="9">
    <location>
        <begin position="1"/>
        <end position="19"/>
    </location>
</feature>
<protein>
    <recommendedName>
        <fullName evidence="2 9">Lysophospholipase</fullName>
        <ecNumber evidence="2 9">3.1.1.5</ecNumber>
    </recommendedName>
</protein>
<dbReference type="PANTHER" id="PTHR10728">
    <property type="entry name" value="CYTOSOLIC PHOSPHOLIPASE A2"/>
    <property type="match status" value="1"/>
</dbReference>
<organism evidence="12 13">
    <name type="scientific">Crucibulum laeve</name>
    <dbReference type="NCBI Taxonomy" id="68775"/>
    <lineage>
        <taxon>Eukaryota</taxon>
        <taxon>Fungi</taxon>
        <taxon>Dikarya</taxon>
        <taxon>Basidiomycota</taxon>
        <taxon>Agaricomycotina</taxon>
        <taxon>Agaricomycetes</taxon>
        <taxon>Agaricomycetidae</taxon>
        <taxon>Agaricales</taxon>
        <taxon>Agaricineae</taxon>
        <taxon>Nidulariaceae</taxon>
        <taxon>Crucibulum</taxon>
    </lineage>
</organism>
<accession>A0A5C3MGV4</accession>
<reference evidence="12 13" key="1">
    <citation type="journal article" date="2019" name="Nat. Ecol. Evol.">
        <title>Megaphylogeny resolves global patterns of mushroom evolution.</title>
        <authorList>
            <person name="Varga T."/>
            <person name="Krizsan K."/>
            <person name="Foldi C."/>
            <person name="Dima B."/>
            <person name="Sanchez-Garcia M."/>
            <person name="Sanchez-Ramirez S."/>
            <person name="Szollosi G.J."/>
            <person name="Szarkandi J.G."/>
            <person name="Papp V."/>
            <person name="Albert L."/>
            <person name="Andreopoulos W."/>
            <person name="Angelini C."/>
            <person name="Antonin V."/>
            <person name="Barry K.W."/>
            <person name="Bougher N.L."/>
            <person name="Buchanan P."/>
            <person name="Buyck B."/>
            <person name="Bense V."/>
            <person name="Catcheside P."/>
            <person name="Chovatia M."/>
            <person name="Cooper J."/>
            <person name="Damon W."/>
            <person name="Desjardin D."/>
            <person name="Finy P."/>
            <person name="Geml J."/>
            <person name="Haridas S."/>
            <person name="Hughes K."/>
            <person name="Justo A."/>
            <person name="Karasinski D."/>
            <person name="Kautmanova I."/>
            <person name="Kiss B."/>
            <person name="Kocsube S."/>
            <person name="Kotiranta H."/>
            <person name="LaButti K.M."/>
            <person name="Lechner B.E."/>
            <person name="Liimatainen K."/>
            <person name="Lipzen A."/>
            <person name="Lukacs Z."/>
            <person name="Mihaltcheva S."/>
            <person name="Morgado L.N."/>
            <person name="Niskanen T."/>
            <person name="Noordeloos M.E."/>
            <person name="Ohm R.A."/>
            <person name="Ortiz-Santana B."/>
            <person name="Ovrebo C."/>
            <person name="Racz N."/>
            <person name="Riley R."/>
            <person name="Savchenko A."/>
            <person name="Shiryaev A."/>
            <person name="Soop K."/>
            <person name="Spirin V."/>
            <person name="Szebenyi C."/>
            <person name="Tomsovsky M."/>
            <person name="Tulloss R.E."/>
            <person name="Uehling J."/>
            <person name="Grigoriev I.V."/>
            <person name="Vagvolgyi C."/>
            <person name="Papp T."/>
            <person name="Martin F.M."/>
            <person name="Miettinen O."/>
            <person name="Hibbett D.S."/>
            <person name="Nagy L.G."/>
        </authorList>
    </citation>
    <scope>NUCLEOTIDE SEQUENCE [LARGE SCALE GENOMIC DNA]</scope>
    <source>
        <strain evidence="12 13">CBS 166.37</strain>
    </source>
</reference>
<evidence type="ECO:0000256" key="5">
    <source>
        <dbReference type="ARBA" id="ARBA00022963"/>
    </source>
</evidence>
<evidence type="ECO:0000256" key="4">
    <source>
        <dbReference type="ARBA" id="ARBA00022801"/>
    </source>
</evidence>
<sequence length="715" mass="78598">MRQLFRGLLLCHLVAFSWAQTPPDPSQDSVLDYAPKTNVECPDFSTTSLIRQFTPSNQTLHPEEVDFIAHRTEAILPHWQDWLGDGSNIGYDLKAFNGTYSKIGLAIPGGGLRAAQYGAGCLSGLDARNESAKAAGTGGLLQVASYLSGLSGGSWVTGSMYFNNWPTIKDLVYGNGNDLSGWLLDIPFVTPDGVNLFSDDNQAFFGSVLYSVEAKAYAGIDTSMTDPWARMISYHFLNQTSRKNVFTNDTAHGAGQLWSHIPQIPAYAQYQTPFPIIVTDSRPVGSNLTTSLSLDPVVYEITPLEIASYDPNLSAGMNLTYAGTHLSNGKPDNGSACVTGFDQAGFIMGTSASLFNQLFDFARNTISQFSTSDAAGLLYVLSRQLREVRTRADDVANWPNPFNGLKNATFEDSDATWIELIDGASNNENVPYAPLFVKARGLDVIVTLEGSSDDPINGWPNGSSLITTTRRLQNQLRPSHQQFPPIPQTPEAFIEAGVNARPTFFGCDPVTASDYPLVIYLPNAPPITGDNPVTNTATFQLTYTPKHTRLFLDQVNFNTISGFTPNANTPDKNFGTCLQCAAFDRARMKATPVLSRSSQCQTCFKQYCYDPQNPPNKSELPNRKLQFVDPDPQGLTKLSDFFQTNKLKLLGGLSGLIAFIALLVGGLLFWRRRKDQQQQYKRVSALHDDDAPFRQYHGRAQEESYEMPTQQGGNY</sequence>
<dbReference type="GO" id="GO:0004622">
    <property type="term" value="F:phosphatidylcholine lysophospholipase activity"/>
    <property type="evidence" value="ECO:0007669"/>
    <property type="project" value="UniProtKB-EC"/>
</dbReference>